<protein>
    <recommendedName>
        <fullName evidence="1">SCP2 domain-containing protein</fullName>
    </recommendedName>
</protein>
<name>W6MJ89_9ASCO</name>
<dbReference type="InterPro" id="IPR036527">
    <property type="entry name" value="SCP2_sterol-bd_dom_sf"/>
</dbReference>
<organism evidence="2 3">
    <name type="scientific">Kuraishia capsulata CBS 1993</name>
    <dbReference type="NCBI Taxonomy" id="1382522"/>
    <lineage>
        <taxon>Eukaryota</taxon>
        <taxon>Fungi</taxon>
        <taxon>Dikarya</taxon>
        <taxon>Ascomycota</taxon>
        <taxon>Saccharomycotina</taxon>
        <taxon>Pichiomycetes</taxon>
        <taxon>Pichiales</taxon>
        <taxon>Pichiaceae</taxon>
        <taxon>Kuraishia</taxon>
    </lineage>
</organism>
<proteinExistence type="predicted"/>
<dbReference type="InterPro" id="IPR003033">
    <property type="entry name" value="SCP2_sterol-bd_dom"/>
</dbReference>
<reference evidence="2" key="1">
    <citation type="submission" date="2013-12" db="EMBL/GenBank/DDBJ databases">
        <authorList>
            <person name="Genoscope - CEA"/>
        </authorList>
    </citation>
    <scope>NUCLEOTIDE SEQUENCE</scope>
    <source>
        <strain evidence="2">CBS 1993</strain>
    </source>
</reference>
<dbReference type="AlphaFoldDB" id="W6MJ89"/>
<dbReference type="Proteomes" id="UP000019384">
    <property type="component" value="Unassembled WGS sequence"/>
</dbReference>
<dbReference type="STRING" id="1382522.W6MJ89"/>
<dbReference type="EMBL" id="HG793127">
    <property type="protein sequence ID" value="CDK26321.1"/>
    <property type="molecule type" value="Genomic_DNA"/>
</dbReference>
<sequence length="123" mass="13267">MSFKTTAPLNGLAKALESDKALRSSSIKQADSVIQFVVKNKEGETKAWKLDLKEAGTLKEISEPSDADISIAVKDADLNKLINGKTSAQKLFMSGKLKVKGNVMKAAIVEKILQKAKPPKAKL</sequence>
<dbReference type="GeneID" id="34519715"/>
<dbReference type="Gene3D" id="3.30.1050.10">
    <property type="entry name" value="SCP2 sterol-binding domain"/>
    <property type="match status" value="1"/>
</dbReference>
<keyword evidence="3" id="KW-1185">Reference proteome</keyword>
<dbReference type="Pfam" id="PF02036">
    <property type="entry name" value="SCP2"/>
    <property type="match status" value="1"/>
</dbReference>
<reference evidence="2" key="2">
    <citation type="submission" date="2014-02" db="EMBL/GenBank/DDBJ databases">
        <title>Complete DNA sequence of /Kuraishia capsulata/ illustrates novel genomic features among budding yeasts (/Saccharomycotina/).</title>
        <authorList>
            <person name="Morales L."/>
            <person name="Noel B."/>
            <person name="Porcel B."/>
            <person name="Marcet-Houben M."/>
            <person name="Hullo M-F."/>
            <person name="Sacerdot C."/>
            <person name="Tekaia F."/>
            <person name="Leh-Louis V."/>
            <person name="Despons L."/>
            <person name="Khanna V."/>
            <person name="Aury J-M."/>
            <person name="Barbe V."/>
            <person name="Couloux A."/>
            <person name="Labadie K."/>
            <person name="Pelletier E."/>
            <person name="Souciet J-L."/>
            <person name="Boekhout T."/>
            <person name="Gabaldon T."/>
            <person name="Wincker P."/>
            <person name="Dujon B."/>
        </authorList>
    </citation>
    <scope>NUCLEOTIDE SEQUENCE</scope>
    <source>
        <strain evidence="2">CBS 1993</strain>
    </source>
</reference>
<accession>W6MJ89</accession>
<evidence type="ECO:0000259" key="1">
    <source>
        <dbReference type="Pfam" id="PF02036"/>
    </source>
</evidence>
<dbReference type="OrthoDB" id="10265837at2759"/>
<feature type="domain" description="SCP2" evidence="1">
    <location>
        <begin position="14"/>
        <end position="113"/>
    </location>
</feature>
<evidence type="ECO:0000313" key="3">
    <source>
        <dbReference type="Proteomes" id="UP000019384"/>
    </source>
</evidence>
<evidence type="ECO:0000313" key="2">
    <source>
        <dbReference type="EMBL" id="CDK26321.1"/>
    </source>
</evidence>
<dbReference type="PANTHER" id="PTHR10094">
    <property type="entry name" value="STEROL CARRIER PROTEIN 2 SCP-2 FAMILY PROTEIN"/>
    <property type="match status" value="1"/>
</dbReference>
<dbReference type="RefSeq" id="XP_022458327.1">
    <property type="nucleotide sequence ID" value="XM_022602531.1"/>
</dbReference>
<dbReference type="PANTHER" id="PTHR10094:SF25">
    <property type="entry name" value="SCP2 STEROL-BINDING DOMAIN-CONTAINING PROTEIN 1"/>
    <property type="match status" value="1"/>
</dbReference>
<gene>
    <name evidence="2" type="ORF">KUCA_T00002292001</name>
</gene>
<dbReference type="HOGENOM" id="CLU_105945_0_2_1"/>
<dbReference type="GO" id="GO:0005829">
    <property type="term" value="C:cytosol"/>
    <property type="evidence" value="ECO:0007669"/>
    <property type="project" value="TreeGrafter"/>
</dbReference>
<dbReference type="SUPFAM" id="SSF55718">
    <property type="entry name" value="SCP-like"/>
    <property type="match status" value="1"/>
</dbReference>